<dbReference type="PANTHER" id="PTHR13056">
    <property type="entry name" value="VACUOLAR FUSION PROTEIN CCZ1 HOMOLOG-RELATED"/>
    <property type="match status" value="1"/>
</dbReference>
<dbReference type="eggNOG" id="KOG2622">
    <property type="taxonomic scope" value="Eukaryota"/>
</dbReference>
<dbReference type="VEuPathDB" id="VectorBase:RPRC012368"/>
<dbReference type="GO" id="GO:0016192">
    <property type="term" value="P:vesicle-mediated transport"/>
    <property type="evidence" value="ECO:0007669"/>
    <property type="project" value="InterPro"/>
</dbReference>
<accession>T1I7U6</accession>
<evidence type="ECO:0000313" key="3">
    <source>
        <dbReference type="Proteomes" id="UP000015103"/>
    </source>
</evidence>
<dbReference type="STRING" id="13249.T1I7U6"/>
<dbReference type="FunCoup" id="T1I7U6">
    <property type="interactions" value="2064"/>
</dbReference>
<dbReference type="InParanoid" id="T1I7U6"/>
<dbReference type="EMBL" id="ACPB03011620">
    <property type="status" value="NOT_ANNOTATED_CDS"/>
    <property type="molecule type" value="Genomic_DNA"/>
</dbReference>
<evidence type="ECO:0000259" key="1">
    <source>
        <dbReference type="Pfam" id="PF19032"/>
    </source>
</evidence>
<feature type="domain" description="CCZ1/INTU second Longin" evidence="1">
    <location>
        <begin position="120"/>
        <end position="216"/>
    </location>
</feature>
<dbReference type="Pfam" id="PF19032">
    <property type="entry name" value="Intu_longin_2"/>
    <property type="match status" value="1"/>
</dbReference>
<protein>
    <submittedName>
        <fullName evidence="2">Intu_longin_2 domain-containing protein</fullName>
    </submittedName>
</protein>
<reference evidence="2" key="1">
    <citation type="submission" date="2015-05" db="UniProtKB">
        <authorList>
            <consortium name="EnsemblMetazoa"/>
        </authorList>
    </citation>
    <scope>IDENTIFICATION</scope>
</reference>
<dbReference type="InterPro" id="IPR013176">
    <property type="entry name" value="Ccz1"/>
</dbReference>
<sequence>MTSHTADITLKNFFVYNVTFGQNEGQTITVPTGWDALEGTEYRGNEVQLPIYEAVLRQAYLTSKLFIGPYQTAIEKHGPDFLKMKLDMFFTRYLLSVRLKENDIIGLFQGVRFLPLDKPTFLHSQCFINSVEAKFPIVDYVMLFFNDELIWFVTGPDTLNDKVYTDQVPKVYISSVMTPGHYHLVVYRLQQLTIALLIPSDQILKLEFYRNLDSFLAPRMEKISKEIHSYRDLQHQISSSNCSSDESMDTRYVYFNSLNLATKSTLNEKKFPAQGPIAKDLLNILVTMHQNQKRGS</sequence>
<dbReference type="InterPro" id="IPR043988">
    <property type="entry name" value="CCZ1/INTU_longin_2"/>
</dbReference>
<dbReference type="Proteomes" id="UP000015103">
    <property type="component" value="Unassembled WGS sequence"/>
</dbReference>
<dbReference type="HOGENOM" id="CLU_941091_0_0_1"/>
<dbReference type="EnsemblMetazoa" id="RPRC012368-RA">
    <property type="protein sequence ID" value="RPRC012368-PA"/>
    <property type="gene ID" value="RPRC012368"/>
</dbReference>
<keyword evidence="3" id="KW-1185">Reference proteome</keyword>
<dbReference type="GO" id="GO:0035658">
    <property type="term" value="C:Mon1-Ccz1 complex"/>
    <property type="evidence" value="ECO:0007669"/>
    <property type="project" value="InterPro"/>
</dbReference>
<name>T1I7U6_RHOPR</name>
<evidence type="ECO:0000313" key="2">
    <source>
        <dbReference type="EnsemblMetazoa" id="RPRC012368-PA"/>
    </source>
</evidence>
<dbReference type="PANTHER" id="PTHR13056:SF0">
    <property type="entry name" value="VACUOLAR FUSION PROTEIN CCZ1 HOMOLOG-RELATED"/>
    <property type="match status" value="1"/>
</dbReference>
<dbReference type="AlphaFoldDB" id="T1I7U6"/>
<proteinExistence type="predicted"/>
<organism evidence="2 3">
    <name type="scientific">Rhodnius prolixus</name>
    <name type="common">Triatomid bug</name>
    <dbReference type="NCBI Taxonomy" id="13249"/>
    <lineage>
        <taxon>Eukaryota</taxon>
        <taxon>Metazoa</taxon>
        <taxon>Ecdysozoa</taxon>
        <taxon>Arthropoda</taxon>
        <taxon>Hexapoda</taxon>
        <taxon>Insecta</taxon>
        <taxon>Pterygota</taxon>
        <taxon>Neoptera</taxon>
        <taxon>Paraneoptera</taxon>
        <taxon>Hemiptera</taxon>
        <taxon>Heteroptera</taxon>
        <taxon>Panheteroptera</taxon>
        <taxon>Cimicomorpha</taxon>
        <taxon>Reduviidae</taxon>
        <taxon>Triatominae</taxon>
        <taxon>Rhodnius</taxon>
    </lineage>
</organism>